<keyword evidence="7" id="KW-0408">Iron</keyword>
<dbReference type="GO" id="GO:0020037">
    <property type="term" value="F:heme binding"/>
    <property type="evidence" value="ECO:0007669"/>
    <property type="project" value="InterPro"/>
</dbReference>
<proteinExistence type="inferred from homology"/>
<keyword evidence="4" id="KW-0479">Metal-binding</keyword>
<comment type="similarity">
    <text evidence="8">Belongs to the DyP-type peroxidase family.</text>
</comment>
<dbReference type="GO" id="GO:0004601">
    <property type="term" value="F:peroxidase activity"/>
    <property type="evidence" value="ECO:0007669"/>
    <property type="project" value="UniProtKB-KW"/>
</dbReference>
<evidence type="ECO:0000256" key="8">
    <source>
        <dbReference type="ARBA" id="ARBA00025737"/>
    </source>
</evidence>
<dbReference type="GO" id="GO:0005829">
    <property type="term" value="C:cytosol"/>
    <property type="evidence" value="ECO:0007669"/>
    <property type="project" value="TreeGrafter"/>
</dbReference>
<dbReference type="NCBIfam" id="TIGR01413">
    <property type="entry name" value="Dyp_perox_fam"/>
    <property type="match status" value="1"/>
</dbReference>
<protein>
    <submittedName>
        <fullName evidence="12">Dyp-type peroxidase</fullName>
    </submittedName>
</protein>
<keyword evidence="6" id="KW-0560">Oxidoreductase</keyword>
<evidence type="ECO:0000256" key="2">
    <source>
        <dbReference type="ARBA" id="ARBA00022559"/>
    </source>
</evidence>
<keyword evidence="13" id="KW-1185">Reference proteome</keyword>
<dbReference type="AlphaFoldDB" id="A0A2I2G0F5"/>
<evidence type="ECO:0000256" key="1">
    <source>
        <dbReference type="ARBA" id="ARBA00001970"/>
    </source>
</evidence>
<dbReference type="PANTHER" id="PTHR30521">
    <property type="entry name" value="DEFERROCHELATASE/PEROXIDASE"/>
    <property type="match status" value="1"/>
</dbReference>
<gene>
    <name evidence="12" type="ORF">P170DRAFT_363201</name>
</gene>
<dbReference type="RefSeq" id="XP_024701663.1">
    <property type="nucleotide sequence ID" value="XM_024844561.1"/>
</dbReference>
<accession>A0A2I2G0F5</accession>
<evidence type="ECO:0000313" key="13">
    <source>
        <dbReference type="Proteomes" id="UP000234275"/>
    </source>
</evidence>
<feature type="domain" description="DyP dimeric alpha+beta barrel" evidence="11">
    <location>
        <begin position="15"/>
        <end position="191"/>
    </location>
</feature>
<dbReference type="GeneID" id="36552261"/>
<name>A0A2I2G0F5_9EURO</name>
<evidence type="ECO:0000259" key="11">
    <source>
        <dbReference type="Pfam" id="PF21105"/>
    </source>
</evidence>
<dbReference type="STRING" id="1392250.A0A2I2G0F5"/>
<dbReference type="Proteomes" id="UP000234275">
    <property type="component" value="Unassembled WGS sequence"/>
</dbReference>
<dbReference type="Pfam" id="PF20628">
    <property type="entry name" value="Dyp_perox_C"/>
    <property type="match status" value="1"/>
</dbReference>
<sequence length="471" mass="52615">MESNGSDKPKIDLTNIQGDIWPGLPKRHQELYFFTIKDESKFRGHLAALIPDITTAEEAVQNKGMIRQHKIEIAKGNKAPHLLSLGCVNISFTSSGIGKLGKHDLKAGNFENGMLADVRAGGPGGEGRDNPDDWEDKFKSPKKPIDGVILVTGESRFSVEAKLHHVVHHFVGILPWNSSVEGLFTVRGSAREGENKGKEHFGFLDSVSQPQLEGLDDDVKEGEPALVPPGVIINNQPGYATKQPEWATDGSFFVFRKLQQYVPEFQKWVDDTAPKHNLNSGQLEARLMGRWKSGAPVCMTPWEDDPNLARANNYDYKPLDKQDKCPFAAHARKCNPRADLSRPGKFVIIRRGIPYGQEVTHKEWKDNKTSDDRGLLFMCYQSNIANGFRMQQERWCNMETFPDDKDQETGDPGPGYDAICGQPNPPDTFDISLCDGDSKNCRINIKSCVVPRGGEYFFTPSIKALKDFTKK</sequence>
<evidence type="ECO:0000256" key="6">
    <source>
        <dbReference type="ARBA" id="ARBA00023002"/>
    </source>
</evidence>
<feature type="compositionally biased region" description="Basic and acidic residues" evidence="9">
    <location>
        <begin position="126"/>
        <end position="139"/>
    </location>
</feature>
<dbReference type="InterPro" id="IPR049509">
    <property type="entry name" value="DyP_N"/>
</dbReference>
<dbReference type="InterPro" id="IPR048328">
    <property type="entry name" value="Dyp_perox_C"/>
</dbReference>
<keyword evidence="5" id="KW-0732">Signal</keyword>
<dbReference type="InterPro" id="IPR011008">
    <property type="entry name" value="Dimeric_a/b-barrel"/>
</dbReference>
<evidence type="ECO:0000313" key="12">
    <source>
        <dbReference type="EMBL" id="PLB46361.1"/>
    </source>
</evidence>
<dbReference type="OrthoDB" id="3207336at2759"/>
<organism evidence="12 13">
    <name type="scientific">Aspergillus steynii IBT 23096</name>
    <dbReference type="NCBI Taxonomy" id="1392250"/>
    <lineage>
        <taxon>Eukaryota</taxon>
        <taxon>Fungi</taxon>
        <taxon>Dikarya</taxon>
        <taxon>Ascomycota</taxon>
        <taxon>Pezizomycotina</taxon>
        <taxon>Eurotiomycetes</taxon>
        <taxon>Eurotiomycetidae</taxon>
        <taxon>Eurotiales</taxon>
        <taxon>Aspergillaceae</taxon>
        <taxon>Aspergillus</taxon>
        <taxon>Aspergillus subgen. Circumdati</taxon>
    </lineage>
</organism>
<dbReference type="InterPro" id="IPR006314">
    <property type="entry name" value="Dyp_peroxidase"/>
</dbReference>
<evidence type="ECO:0000256" key="5">
    <source>
        <dbReference type="ARBA" id="ARBA00022729"/>
    </source>
</evidence>
<dbReference type="GO" id="GO:0046872">
    <property type="term" value="F:metal ion binding"/>
    <property type="evidence" value="ECO:0007669"/>
    <property type="project" value="UniProtKB-KW"/>
</dbReference>
<dbReference type="VEuPathDB" id="FungiDB:P170DRAFT_363201"/>
<dbReference type="Pfam" id="PF21105">
    <property type="entry name" value="DyP_N"/>
    <property type="match status" value="1"/>
</dbReference>
<feature type="domain" description="Dyp-type peroxidase C-terminal" evidence="10">
    <location>
        <begin position="315"/>
        <end position="397"/>
    </location>
</feature>
<feature type="region of interest" description="Disordered" evidence="9">
    <location>
        <begin position="117"/>
        <end position="139"/>
    </location>
</feature>
<keyword evidence="3" id="KW-0349">Heme</keyword>
<evidence type="ECO:0000256" key="7">
    <source>
        <dbReference type="ARBA" id="ARBA00023004"/>
    </source>
</evidence>
<keyword evidence="2 12" id="KW-0575">Peroxidase</keyword>
<dbReference type="EMBL" id="MSFO01000006">
    <property type="protein sequence ID" value="PLB46361.1"/>
    <property type="molecule type" value="Genomic_DNA"/>
</dbReference>
<dbReference type="PANTHER" id="PTHR30521:SF4">
    <property type="entry name" value="DEFERROCHELATASE"/>
    <property type="match status" value="1"/>
</dbReference>
<dbReference type="SUPFAM" id="SSF54909">
    <property type="entry name" value="Dimeric alpha+beta barrel"/>
    <property type="match status" value="1"/>
</dbReference>
<evidence type="ECO:0000259" key="10">
    <source>
        <dbReference type="Pfam" id="PF20628"/>
    </source>
</evidence>
<comment type="caution">
    <text evidence="12">The sequence shown here is derived from an EMBL/GenBank/DDBJ whole genome shotgun (WGS) entry which is preliminary data.</text>
</comment>
<evidence type="ECO:0000256" key="4">
    <source>
        <dbReference type="ARBA" id="ARBA00022723"/>
    </source>
</evidence>
<evidence type="ECO:0000256" key="9">
    <source>
        <dbReference type="SAM" id="MobiDB-lite"/>
    </source>
</evidence>
<dbReference type="PROSITE" id="PS51404">
    <property type="entry name" value="DYP_PEROXIDASE"/>
    <property type="match status" value="1"/>
</dbReference>
<evidence type="ECO:0000256" key="3">
    <source>
        <dbReference type="ARBA" id="ARBA00022617"/>
    </source>
</evidence>
<comment type="cofactor">
    <cofactor evidence="1">
        <name>heme b</name>
        <dbReference type="ChEBI" id="CHEBI:60344"/>
    </cofactor>
</comment>
<reference evidence="12 13" key="1">
    <citation type="submission" date="2016-12" db="EMBL/GenBank/DDBJ databases">
        <title>The genomes of Aspergillus section Nigri reveals drivers in fungal speciation.</title>
        <authorList>
            <consortium name="DOE Joint Genome Institute"/>
            <person name="Vesth T.C."/>
            <person name="Nybo J."/>
            <person name="Theobald S."/>
            <person name="Brandl J."/>
            <person name="Frisvad J.C."/>
            <person name="Nielsen K.F."/>
            <person name="Lyhne E.K."/>
            <person name="Kogle M.E."/>
            <person name="Kuo A."/>
            <person name="Riley R."/>
            <person name="Clum A."/>
            <person name="Nolan M."/>
            <person name="Lipzen A."/>
            <person name="Salamov A."/>
            <person name="Henrissat B."/>
            <person name="Wiebenga A."/>
            <person name="De Vries R.P."/>
            <person name="Grigoriev I.V."/>
            <person name="Mortensen U.H."/>
            <person name="Andersen M.R."/>
            <person name="Baker S.E."/>
        </authorList>
    </citation>
    <scope>NUCLEOTIDE SEQUENCE [LARGE SCALE GENOMIC DNA]</scope>
    <source>
        <strain evidence="12 13">IBT 23096</strain>
    </source>
</reference>